<dbReference type="NCBIfam" id="TIGR01617">
    <property type="entry name" value="arsC_related"/>
    <property type="match status" value="1"/>
</dbReference>
<dbReference type="Pfam" id="PF03960">
    <property type="entry name" value="ArsC"/>
    <property type="match status" value="1"/>
</dbReference>
<comment type="caution">
    <text evidence="1">The sequence shown here is derived from an EMBL/GenBank/DDBJ whole genome shotgun (WGS) entry which is preliminary data.</text>
</comment>
<dbReference type="PANTHER" id="PTHR30041:SF8">
    <property type="entry name" value="PROTEIN YFFB"/>
    <property type="match status" value="1"/>
</dbReference>
<accession>A0A1J5PHS4</accession>
<proteinExistence type="predicted"/>
<dbReference type="InterPro" id="IPR006660">
    <property type="entry name" value="Arsenate_reductase-like"/>
</dbReference>
<dbReference type="PROSITE" id="PS51353">
    <property type="entry name" value="ARSC"/>
    <property type="match status" value="1"/>
</dbReference>
<dbReference type="Gene3D" id="3.40.30.10">
    <property type="entry name" value="Glutaredoxin"/>
    <property type="match status" value="1"/>
</dbReference>
<gene>
    <name evidence="1" type="primary">spxA_10</name>
    <name evidence="1" type="ORF">GALL_476130</name>
</gene>
<name>A0A1J5PHS4_9ZZZZ</name>
<reference evidence="1" key="1">
    <citation type="submission" date="2016-10" db="EMBL/GenBank/DDBJ databases">
        <title>Sequence of Gallionella enrichment culture.</title>
        <authorList>
            <person name="Poehlein A."/>
            <person name="Muehling M."/>
            <person name="Daniel R."/>
        </authorList>
    </citation>
    <scope>NUCLEOTIDE SEQUENCE</scope>
</reference>
<evidence type="ECO:0000313" key="1">
    <source>
        <dbReference type="EMBL" id="OIQ70770.1"/>
    </source>
</evidence>
<dbReference type="AlphaFoldDB" id="A0A1J5PHS4"/>
<dbReference type="InterPro" id="IPR036249">
    <property type="entry name" value="Thioredoxin-like_sf"/>
</dbReference>
<sequence>MVPMQKGCTGLAAANVFKDNHFPQTFKNRMLAVLTPGVVVFGIPNCDSVKKTCVWLASQGISYTFHNFKKQGIAPDLLSAWTAAVGWETLVNRKSTTWRQLDPATRLAVCNAASATDLMLRHPGVIKRPVVRWADGRISVGFDIVQFAKIAATSSL</sequence>
<dbReference type="CDD" id="cd03035">
    <property type="entry name" value="ArsC_Yffb"/>
    <property type="match status" value="1"/>
</dbReference>
<dbReference type="EMBL" id="MLJW01004035">
    <property type="protein sequence ID" value="OIQ70770.1"/>
    <property type="molecule type" value="Genomic_DNA"/>
</dbReference>
<organism evidence="1">
    <name type="scientific">mine drainage metagenome</name>
    <dbReference type="NCBI Taxonomy" id="410659"/>
    <lineage>
        <taxon>unclassified sequences</taxon>
        <taxon>metagenomes</taxon>
        <taxon>ecological metagenomes</taxon>
    </lineage>
</organism>
<dbReference type="InterPro" id="IPR006504">
    <property type="entry name" value="Tscrpt_reg_Spx/MgsR"/>
</dbReference>
<dbReference type="PANTHER" id="PTHR30041">
    <property type="entry name" value="ARSENATE REDUCTASE"/>
    <property type="match status" value="1"/>
</dbReference>
<protein>
    <submittedName>
        <fullName evidence="1">Regulatory protein Spx</fullName>
    </submittedName>
</protein>
<dbReference type="SUPFAM" id="SSF52833">
    <property type="entry name" value="Thioredoxin-like"/>
    <property type="match status" value="1"/>
</dbReference>